<evidence type="ECO:0000256" key="1">
    <source>
        <dbReference type="SAM" id="MobiDB-lite"/>
    </source>
</evidence>
<keyword evidence="3" id="KW-1185">Reference proteome</keyword>
<dbReference type="Proteomes" id="UP000189674">
    <property type="component" value="Chromosome"/>
</dbReference>
<sequence precursor="true">MRIPFLNNRKKKGKRAPGRKDMERQVRQAVQRYYEVAASNAQTIKSFGTAQAGDPNDWLSDDVQTLRARASYEIRHNGYAKGMTRTRANDLIGTRPRLQFRSGNAKFDEAVEREWALWAGTSDNPVWGVGYCDAEGTKSLSDILKIACARHQDDSGDGYIIMTRERRGPGNWRQRGDRGVRLRLRLVHPDRIMTPWGVDDDSVKDGIEYDANGRPAYYYVMKEHPNSATADLVGKYEKIPAKYVLHYFEFEYADQAHGEPRITPSLWTWNKMRRYTEAVVGSAELAACLAGIITGDSDPDDDEVLDWDTVEIVKNALMTVPGGGDIHQFKAEQPTGTYKEFKAELLNEAARPSNMPYNVAAGNSSGYNYSSGRLDKQEYQKDTANERHGVETRILAAIAAEWLREAMLIPGFLPSAPPEVLRNARGGWYWDGVGHVDPQKEANAQETRLHRSKVSNFADECAKDGKDWQQVMIQRAKEKEFAESLGLNYEQAAVADMPPQNGNDDQDDDDEDEDDEQ</sequence>
<dbReference type="Pfam" id="PF05136">
    <property type="entry name" value="Phage_portal_2"/>
    <property type="match status" value="1"/>
</dbReference>
<reference evidence="3" key="1">
    <citation type="submission" date="2017-02" db="EMBL/GenBank/DDBJ databases">
        <title>Comparative genomics and description of representatives of a novel lineage of planctomycetes thriving in anoxic sediments.</title>
        <authorList>
            <person name="Spring S."/>
            <person name="Bunk B."/>
            <person name="Sproer C."/>
        </authorList>
    </citation>
    <scope>NUCLEOTIDE SEQUENCE [LARGE SCALE GENOMIC DNA]</scope>
    <source>
        <strain evidence="3">ST-NAGAB-D1</strain>
    </source>
</reference>
<name>A0A1U9NQD9_9BACT</name>
<dbReference type="GO" id="GO:0019068">
    <property type="term" value="P:virion assembly"/>
    <property type="evidence" value="ECO:0007669"/>
    <property type="project" value="InterPro"/>
</dbReference>
<protein>
    <submittedName>
        <fullName evidence="2">Phage portal protein, lambda family</fullName>
    </submittedName>
</protein>
<proteinExistence type="predicted"/>
<dbReference type="STRING" id="1936003.STSP2_03154"/>
<feature type="compositionally biased region" description="Acidic residues" evidence="1">
    <location>
        <begin position="504"/>
        <end position="517"/>
    </location>
</feature>
<organism evidence="2 3">
    <name type="scientific">Anaerohalosphaera lusitana</name>
    <dbReference type="NCBI Taxonomy" id="1936003"/>
    <lineage>
        <taxon>Bacteria</taxon>
        <taxon>Pseudomonadati</taxon>
        <taxon>Planctomycetota</taxon>
        <taxon>Phycisphaerae</taxon>
        <taxon>Sedimentisphaerales</taxon>
        <taxon>Anaerohalosphaeraceae</taxon>
        <taxon>Anaerohalosphaera</taxon>
    </lineage>
</organism>
<dbReference type="KEGG" id="alus:STSP2_03154"/>
<dbReference type="OrthoDB" id="622132at2"/>
<dbReference type="EMBL" id="CP019791">
    <property type="protein sequence ID" value="AQT69954.1"/>
    <property type="molecule type" value="Genomic_DNA"/>
</dbReference>
<dbReference type="InterPro" id="IPR006429">
    <property type="entry name" value="Phage_lambda_portal"/>
</dbReference>
<feature type="region of interest" description="Disordered" evidence="1">
    <location>
        <begin position="1"/>
        <end position="22"/>
    </location>
</feature>
<accession>A0A1U9NQD9</accession>
<evidence type="ECO:0000313" key="2">
    <source>
        <dbReference type="EMBL" id="AQT69954.1"/>
    </source>
</evidence>
<dbReference type="RefSeq" id="WP_146663589.1">
    <property type="nucleotide sequence ID" value="NZ_CP019791.1"/>
</dbReference>
<dbReference type="AlphaFoldDB" id="A0A1U9NQD9"/>
<gene>
    <name evidence="2" type="ORF">STSP2_03154</name>
</gene>
<feature type="compositionally biased region" description="Basic residues" evidence="1">
    <location>
        <begin position="8"/>
        <end position="17"/>
    </location>
</feature>
<dbReference type="GO" id="GO:0005198">
    <property type="term" value="F:structural molecule activity"/>
    <property type="evidence" value="ECO:0007669"/>
    <property type="project" value="InterPro"/>
</dbReference>
<evidence type="ECO:0000313" key="3">
    <source>
        <dbReference type="Proteomes" id="UP000189674"/>
    </source>
</evidence>
<feature type="region of interest" description="Disordered" evidence="1">
    <location>
        <begin position="491"/>
        <end position="517"/>
    </location>
</feature>